<dbReference type="EMBL" id="KZ453632">
    <property type="protein sequence ID" value="PKA46925.1"/>
    <property type="molecule type" value="Genomic_DNA"/>
</dbReference>
<evidence type="ECO:0000313" key="1">
    <source>
        <dbReference type="EMBL" id="PKA46925.1"/>
    </source>
</evidence>
<evidence type="ECO:0000313" key="2">
    <source>
        <dbReference type="Proteomes" id="UP000236161"/>
    </source>
</evidence>
<name>A0A2H9ZUF3_9ASPA</name>
<accession>A0A2H9ZUF3</accession>
<organism evidence="1 2">
    <name type="scientific">Apostasia shenzhenica</name>
    <dbReference type="NCBI Taxonomy" id="1088818"/>
    <lineage>
        <taxon>Eukaryota</taxon>
        <taxon>Viridiplantae</taxon>
        <taxon>Streptophyta</taxon>
        <taxon>Embryophyta</taxon>
        <taxon>Tracheophyta</taxon>
        <taxon>Spermatophyta</taxon>
        <taxon>Magnoliopsida</taxon>
        <taxon>Liliopsida</taxon>
        <taxon>Asparagales</taxon>
        <taxon>Orchidaceae</taxon>
        <taxon>Apostasioideae</taxon>
        <taxon>Apostasia</taxon>
    </lineage>
</organism>
<gene>
    <name evidence="1" type="ORF">AXF42_Ash021456</name>
</gene>
<keyword evidence="2" id="KW-1185">Reference proteome</keyword>
<dbReference type="Proteomes" id="UP000236161">
    <property type="component" value="Unassembled WGS sequence"/>
</dbReference>
<reference evidence="1 2" key="1">
    <citation type="journal article" date="2017" name="Nature">
        <title>The Apostasia genome and the evolution of orchids.</title>
        <authorList>
            <person name="Zhang G.Q."/>
            <person name="Liu K.W."/>
            <person name="Li Z."/>
            <person name="Lohaus R."/>
            <person name="Hsiao Y.Y."/>
            <person name="Niu S.C."/>
            <person name="Wang J.Y."/>
            <person name="Lin Y.C."/>
            <person name="Xu Q."/>
            <person name="Chen L.J."/>
            <person name="Yoshida K."/>
            <person name="Fujiwara S."/>
            <person name="Wang Z.W."/>
            <person name="Zhang Y.Q."/>
            <person name="Mitsuda N."/>
            <person name="Wang M."/>
            <person name="Liu G.H."/>
            <person name="Pecoraro L."/>
            <person name="Huang H.X."/>
            <person name="Xiao X.J."/>
            <person name="Lin M."/>
            <person name="Wu X.Y."/>
            <person name="Wu W.L."/>
            <person name="Chen Y.Y."/>
            <person name="Chang S.B."/>
            <person name="Sakamoto S."/>
            <person name="Ohme-Takagi M."/>
            <person name="Yagi M."/>
            <person name="Zeng S.J."/>
            <person name="Shen C.Y."/>
            <person name="Yeh C.M."/>
            <person name="Luo Y.B."/>
            <person name="Tsai W.C."/>
            <person name="Van de Peer Y."/>
            <person name="Liu Z.J."/>
        </authorList>
    </citation>
    <scope>NUCLEOTIDE SEQUENCE [LARGE SCALE GENOMIC DNA]</scope>
    <source>
        <strain evidence="2">cv. Shenzhen</strain>
        <tissue evidence="1">Stem</tissue>
    </source>
</reference>
<dbReference type="AlphaFoldDB" id="A0A2H9ZUF3"/>
<sequence>MFLSIKSRLKRRVIPPKYAAEGIETKSHLLPTNRVSIYMGEQLEASIKKKKHK</sequence>
<proteinExistence type="predicted"/>
<protein>
    <submittedName>
        <fullName evidence="1">Uncharacterized protein</fullName>
    </submittedName>
</protein>